<dbReference type="EMBL" id="AP018694">
    <property type="protein sequence ID" value="BBE19976.1"/>
    <property type="molecule type" value="Genomic_DNA"/>
</dbReference>
<dbReference type="CDD" id="cd24013">
    <property type="entry name" value="ASKHA_ATPase_BT3980-like"/>
    <property type="match status" value="1"/>
</dbReference>
<dbReference type="Pfam" id="PF12864">
    <property type="entry name" value="DUF3822"/>
    <property type="match status" value="1"/>
</dbReference>
<dbReference type="RefSeq" id="WP_318348178.1">
    <property type="nucleotide sequence ID" value="NZ_AP018694.1"/>
</dbReference>
<gene>
    <name evidence="1" type="ORF">AQPE_4167</name>
</gene>
<dbReference type="Gene3D" id="3.30.420.260">
    <property type="match status" value="1"/>
</dbReference>
<evidence type="ECO:0008006" key="3">
    <source>
        <dbReference type="Google" id="ProtNLM"/>
    </source>
</evidence>
<evidence type="ECO:0000313" key="1">
    <source>
        <dbReference type="EMBL" id="BBE19976.1"/>
    </source>
</evidence>
<accession>A0A5K7SET2</accession>
<evidence type="ECO:0000313" key="2">
    <source>
        <dbReference type="Proteomes" id="UP001193389"/>
    </source>
</evidence>
<dbReference type="InterPro" id="IPR024213">
    <property type="entry name" value="DUF3822"/>
</dbReference>
<protein>
    <recommendedName>
        <fullName evidence="3">DUF3822 domain-containing protein</fullName>
    </recommendedName>
</protein>
<reference evidence="1" key="1">
    <citation type="journal article" date="2020" name="Int. J. Syst. Evol. Microbiol.">
        <title>Aquipluma nitroreducens gen. nov. sp. nov., a novel facultatively anaerobic bacterium isolated from a freshwater lake.</title>
        <authorList>
            <person name="Watanabe M."/>
            <person name="Kojima H."/>
            <person name="Fukui M."/>
        </authorList>
    </citation>
    <scope>NUCLEOTIDE SEQUENCE</scope>
    <source>
        <strain evidence="1">MeG22</strain>
    </source>
</reference>
<proteinExistence type="predicted"/>
<organism evidence="1 2">
    <name type="scientific">Aquipluma nitroreducens</name>
    <dbReference type="NCBI Taxonomy" id="2010828"/>
    <lineage>
        <taxon>Bacteria</taxon>
        <taxon>Pseudomonadati</taxon>
        <taxon>Bacteroidota</taxon>
        <taxon>Bacteroidia</taxon>
        <taxon>Marinilabiliales</taxon>
        <taxon>Prolixibacteraceae</taxon>
        <taxon>Aquipluma</taxon>
    </lineage>
</organism>
<dbReference type="Proteomes" id="UP001193389">
    <property type="component" value="Chromosome"/>
</dbReference>
<dbReference type="KEGG" id="anf:AQPE_4167"/>
<name>A0A5K7SET2_9BACT</name>
<keyword evidence="2" id="KW-1185">Reference proteome</keyword>
<dbReference type="AlphaFoldDB" id="A0A5K7SET2"/>
<dbReference type="Gene3D" id="3.30.420.250">
    <property type="match status" value="1"/>
</dbReference>
<sequence>MHEINWIDDSFDIRLASEYHISIQIGLDGFSFCILDTRRNKYVVFEHVPLIVGKLQFLSRKIETIFDQEEKLNASFKSVSITYSTNKATLLPKEYSGSASFLKIASVNSEVSRNEEISANEIPGFNYQLIYSYPKELMTLLHRKYVDFSFRHKSIALIASAVDQRTEKKNTLVINFEKKYIRMIALKDMQIELYNSFYFKNESDFLYYALNTWQSIQFDPERDEILIGGYVADDSAYIRQLKKYISNVRFLKPSADFNYGNTFEKIQKHQFVSLLNTYPCV</sequence>